<keyword evidence="3" id="KW-1185">Reference proteome</keyword>
<dbReference type="Pfam" id="PF12937">
    <property type="entry name" value="F-box-like"/>
    <property type="match status" value="1"/>
</dbReference>
<proteinExistence type="predicted"/>
<comment type="caution">
    <text evidence="2">The sequence shown here is derived from an EMBL/GenBank/DDBJ whole genome shotgun (WGS) entry which is preliminary data.</text>
</comment>
<reference evidence="2 3" key="1">
    <citation type="journal article" date="2021" name="Environ. Microbiol.">
        <title>Gene family expansions and transcriptome signatures uncover fungal adaptations to wood decay.</title>
        <authorList>
            <person name="Hage H."/>
            <person name="Miyauchi S."/>
            <person name="Viragh M."/>
            <person name="Drula E."/>
            <person name="Min B."/>
            <person name="Chaduli D."/>
            <person name="Navarro D."/>
            <person name="Favel A."/>
            <person name="Norest M."/>
            <person name="Lesage-Meessen L."/>
            <person name="Balint B."/>
            <person name="Merenyi Z."/>
            <person name="de Eugenio L."/>
            <person name="Morin E."/>
            <person name="Martinez A.T."/>
            <person name="Baldrian P."/>
            <person name="Stursova M."/>
            <person name="Martinez M.J."/>
            <person name="Novotny C."/>
            <person name="Magnuson J.K."/>
            <person name="Spatafora J.W."/>
            <person name="Maurice S."/>
            <person name="Pangilinan J."/>
            <person name="Andreopoulos W."/>
            <person name="LaButti K."/>
            <person name="Hundley H."/>
            <person name="Na H."/>
            <person name="Kuo A."/>
            <person name="Barry K."/>
            <person name="Lipzen A."/>
            <person name="Henrissat B."/>
            <person name="Riley R."/>
            <person name="Ahrendt S."/>
            <person name="Nagy L.G."/>
            <person name="Grigoriev I.V."/>
            <person name="Martin F."/>
            <person name="Rosso M.N."/>
        </authorList>
    </citation>
    <scope>NUCLEOTIDE SEQUENCE [LARGE SCALE GENOMIC DNA]</scope>
    <source>
        <strain evidence="2 3">CIRM-BRFM 1785</strain>
    </source>
</reference>
<dbReference type="PROSITE" id="PS50181">
    <property type="entry name" value="FBOX"/>
    <property type="match status" value="1"/>
</dbReference>
<dbReference type="InterPro" id="IPR001810">
    <property type="entry name" value="F-box_dom"/>
</dbReference>
<dbReference type="SUPFAM" id="SSF81383">
    <property type="entry name" value="F-box domain"/>
    <property type="match status" value="1"/>
</dbReference>
<dbReference type="EMBL" id="JADCUA010000007">
    <property type="protein sequence ID" value="KAH9838716.1"/>
    <property type="molecule type" value="Genomic_DNA"/>
</dbReference>
<protein>
    <recommendedName>
        <fullName evidence="1">F-box domain-containing protein</fullName>
    </recommendedName>
</protein>
<dbReference type="RefSeq" id="XP_047780631.1">
    <property type="nucleotide sequence ID" value="XM_047919241.1"/>
</dbReference>
<dbReference type="Proteomes" id="UP000814176">
    <property type="component" value="Unassembled WGS sequence"/>
</dbReference>
<sequence length="383" mass="44393">MSKKRVPRRPAQDAMSSRAQRLPTELLILILANIDSLPALASASSVCRAFQTEVDSRLYREVYICVGLPRQLRSLYDALTSQPHRALLVHVLRVRDNRHTNSNCTAMLNKLLPTLVHLTDLRLDLEYCCSQPAVYDGILRTLNKCTFSLSSFECRTTQNEDLKLFLERQTRIESLIAKPGTILDRPEWRLAYGALPRLKWLHSYDDFFVDNMHASPRMITHLDWSSAHVTDMGRVLQPLGRKLVDFAYRRSLGRNPSFIEHPSAMFRTCELPKLKHFKVVDQIDEPAPCLAQVSNMEYMSRPDVKLETFTWVTLWPIRRRKSTRLALFRGYIEAILAACRSLRRFYYVERDDLGLHFIVSFTLAEDGHFIEQDEARLPVWSEV</sequence>
<feature type="domain" description="F-box" evidence="1">
    <location>
        <begin position="16"/>
        <end position="62"/>
    </location>
</feature>
<name>A0ABQ8KKV7_9APHY</name>
<organism evidence="2 3">
    <name type="scientific">Rhodofomes roseus</name>
    <dbReference type="NCBI Taxonomy" id="34475"/>
    <lineage>
        <taxon>Eukaryota</taxon>
        <taxon>Fungi</taxon>
        <taxon>Dikarya</taxon>
        <taxon>Basidiomycota</taxon>
        <taxon>Agaricomycotina</taxon>
        <taxon>Agaricomycetes</taxon>
        <taxon>Polyporales</taxon>
        <taxon>Rhodofomes</taxon>
    </lineage>
</organism>
<dbReference type="GeneID" id="71999973"/>
<evidence type="ECO:0000313" key="3">
    <source>
        <dbReference type="Proteomes" id="UP000814176"/>
    </source>
</evidence>
<evidence type="ECO:0000313" key="2">
    <source>
        <dbReference type="EMBL" id="KAH9838716.1"/>
    </source>
</evidence>
<evidence type="ECO:0000259" key="1">
    <source>
        <dbReference type="PROSITE" id="PS50181"/>
    </source>
</evidence>
<dbReference type="InterPro" id="IPR036047">
    <property type="entry name" value="F-box-like_dom_sf"/>
</dbReference>
<gene>
    <name evidence="2" type="ORF">C8Q71DRAFT_543113</name>
</gene>
<accession>A0ABQ8KKV7</accession>